<dbReference type="InterPro" id="IPR036950">
    <property type="entry name" value="PBP_transglycosylase"/>
</dbReference>
<keyword evidence="7" id="KW-0328">Glycosyltransferase</keyword>
<evidence type="ECO:0000256" key="14">
    <source>
        <dbReference type="ARBA" id="ARBA00023316"/>
    </source>
</evidence>
<evidence type="ECO:0000256" key="7">
    <source>
        <dbReference type="ARBA" id="ARBA00022676"/>
    </source>
</evidence>
<dbReference type="GO" id="GO:0006508">
    <property type="term" value="P:proteolysis"/>
    <property type="evidence" value="ECO:0007669"/>
    <property type="project" value="UniProtKB-KW"/>
</dbReference>
<dbReference type="Gene3D" id="3.40.710.10">
    <property type="entry name" value="DD-peptidase/beta-lactamase superfamily"/>
    <property type="match status" value="1"/>
</dbReference>
<evidence type="ECO:0000313" key="19">
    <source>
        <dbReference type="EMBL" id="AJI23836.1"/>
    </source>
</evidence>
<dbReference type="GO" id="GO:0005886">
    <property type="term" value="C:plasma membrane"/>
    <property type="evidence" value="ECO:0007669"/>
    <property type="project" value="UniProtKB-SubCell"/>
</dbReference>
<keyword evidence="12" id="KW-0472">Membrane</keyword>
<dbReference type="Pfam" id="PF00905">
    <property type="entry name" value="Transpeptidase"/>
    <property type="match status" value="1"/>
</dbReference>
<evidence type="ECO:0000256" key="11">
    <source>
        <dbReference type="ARBA" id="ARBA00022984"/>
    </source>
</evidence>
<keyword evidence="10" id="KW-0133">Cell shape</keyword>
<keyword evidence="9" id="KW-0378">Hydrolase</keyword>
<comment type="similarity">
    <text evidence="3">In the N-terminal section; belongs to the glycosyltransferase 51 family.</text>
</comment>
<dbReference type="KEGG" id="bmeg:BG04_2187"/>
<evidence type="ECO:0000256" key="6">
    <source>
        <dbReference type="ARBA" id="ARBA00022670"/>
    </source>
</evidence>
<dbReference type="FunFam" id="3.40.710.10:FF:000028">
    <property type="entry name" value="Penicillin-binding protein 1A"/>
    <property type="match status" value="1"/>
</dbReference>
<keyword evidence="4" id="KW-1003">Cell membrane</keyword>
<evidence type="ECO:0000256" key="10">
    <source>
        <dbReference type="ARBA" id="ARBA00022960"/>
    </source>
</evidence>
<comment type="catalytic activity">
    <reaction evidence="15">
        <text>Preferential cleavage: (Ac)2-L-Lys-D-Ala-|-D-Ala. Also transpeptidation of peptidyl-alanyl moieties that are N-acyl substituents of D-alanine.</text>
        <dbReference type="EC" id="3.4.16.4"/>
    </reaction>
</comment>
<dbReference type="GO" id="GO:0030288">
    <property type="term" value="C:outer membrane-bounded periplasmic space"/>
    <property type="evidence" value="ECO:0007669"/>
    <property type="project" value="TreeGrafter"/>
</dbReference>
<feature type="domain" description="Glycosyl transferase family 51" evidence="18">
    <location>
        <begin position="62"/>
        <end position="237"/>
    </location>
</feature>
<keyword evidence="13" id="KW-0511">Multifunctional enzyme</keyword>
<dbReference type="FunFam" id="1.10.3810.10:FF:000001">
    <property type="entry name" value="Penicillin-binding protein 1A"/>
    <property type="match status" value="1"/>
</dbReference>
<evidence type="ECO:0000256" key="1">
    <source>
        <dbReference type="ARBA" id="ARBA00004236"/>
    </source>
</evidence>
<dbReference type="NCBIfam" id="TIGR02074">
    <property type="entry name" value="PBP_1a_fam"/>
    <property type="match status" value="1"/>
</dbReference>
<dbReference type="GeneID" id="93645653"/>
<comment type="similarity">
    <text evidence="2">In the C-terminal section; belongs to the transpeptidase family.</text>
</comment>
<evidence type="ECO:0000256" key="13">
    <source>
        <dbReference type="ARBA" id="ARBA00023268"/>
    </source>
</evidence>
<dbReference type="InterPro" id="IPR012338">
    <property type="entry name" value="Beta-lactam/transpept-like"/>
</dbReference>
<comment type="catalytic activity">
    <reaction evidence="16">
        <text>[GlcNAc-(1-&gt;4)-Mur2Ac(oyl-L-Ala-gamma-D-Glu-L-Lys-D-Ala-D-Ala)](n)-di-trans,octa-cis-undecaprenyl diphosphate + beta-D-GlcNAc-(1-&gt;4)-Mur2Ac(oyl-L-Ala-gamma-D-Glu-L-Lys-D-Ala-D-Ala)-di-trans,octa-cis-undecaprenyl diphosphate = [GlcNAc-(1-&gt;4)-Mur2Ac(oyl-L-Ala-gamma-D-Glu-L-Lys-D-Ala-D-Ala)](n+1)-di-trans,octa-cis-undecaprenyl diphosphate + di-trans,octa-cis-undecaprenyl diphosphate + H(+)</text>
        <dbReference type="Rhea" id="RHEA:23708"/>
        <dbReference type="Rhea" id="RHEA-COMP:9602"/>
        <dbReference type="Rhea" id="RHEA-COMP:9603"/>
        <dbReference type="ChEBI" id="CHEBI:15378"/>
        <dbReference type="ChEBI" id="CHEBI:58405"/>
        <dbReference type="ChEBI" id="CHEBI:60033"/>
        <dbReference type="ChEBI" id="CHEBI:78435"/>
        <dbReference type="EC" id="2.4.99.28"/>
    </reaction>
</comment>
<dbReference type="RefSeq" id="WP_034648241.1">
    <property type="nucleotide sequence ID" value="NZ_BCVB01000009.1"/>
</dbReference>
<dbReference type="Pfam" id="PF00912">
    <property type="entry name" value="Transgly"/>
    <property type="match status" value="1"/>
</dbReference>
<evidence type="ECO:0000256" key="2">
    <source>
        <dbReference type="ARBA" id="ARBA00007090"/>
    </source>
</evidence>
<dbReference type="InterPro" id="IPR001264">
    <property type="entry name" value="Glyco_trans_51"/>
</dbReference>
<dbReference type="GO" id="GO:0008360">
    <property type="term" value="P:regulation of cell shape"/>
    <property type="evidence" value="ECO:0007669"/>
    <property type="project" value="UniProtKB-KW"/>
</dbReference>
<evidence type="ECO:0000256" key="5">
    <source>
        <dbReference type="ARBA" id="ARBA00022645"/>
    </source>
</evidence>
<accession>A0A0B6AJY2</accession>
<keyword evidence="8" id="KW-0808">Transferase</keyword>
<dbReference type="EMBL" id="CP009920">
    <property type="protein sequence ID" value="AJI23836.1"/>
    <property type="molecule type" value="Genomic_DNA"/>
</dbReference>
<dbReference type="GO" id="GO:0008658">
    <property type="term" value="F:penicillin binding"/>
    <property type="evidence" value="ECO:0007669"/>
    <property type="project" value="InterPro"/>
</dbReference>
<name>A0A0B6AJY2_PRIM2</name>
<dbReference type="SUPFAM" id="SSF56601">
    <property type="entry name" value="beta-lactamase/transpeptidase-like"/>
    <property type="match status" value="1"/>
</dbReference>
<dbReference type="GO" id="GO:0071555">
    <property type="term" value="P:cell wall organization"/>
    <property type="evidence" value="ECO:0007669"/>
    <property type="project" value="UniProtKB-KW"/>
</dbReference>
<dbReference type="Proteomes" id="UP000031829">
    <property type="component" value="Chromosome"/>
</dbReference>
<dbReference type="Gene3D" id="1.10.3810.10">
    <property type="entry name" value="Biosynthetic peptidoglycan transglycosylase-like"/>
    <property type="match status" value="1"/>
</dbReference>
<organism evidence="19 20">
    <name type="scientific">Priestia megaterium (strain ATCC 14581 / DSM 32 / CCUG 1817 / JCM 2506 / NBRC 15308 / NCIMB 9376 / NCTC 10342 / NRRL B-14308 / VKM B-512 / Ford 19)</name>
    <name type="common">Bacillus megaterium</name>
    <dbReference type="NCBI Taxonomy" id="1348623"/>
    <lineage>
        <taxon>Bacteria</taxon>
        <taxon>Bacillati</taxon>
        <taxon>Bacillota</taxon>
        <taxon>Bacilli</taxon>
        <taxon>Bacillales</taxon>
        <taxon>Bacillaceae</taxon>
        <taxon>Priestia</taxon>
    </lineage>
</organism>
<dbReference type="InterPro" id="IPR050396">
    <property type="entry name" value="Glycosyltr_51/Transpeptidase"/>
</dbReference>
<dbReference type="PANTHER" id="PTHR32282:SF11">
    <property type="entry name" value="PENICILLIN-BINDING PROTEIN 1B"/>
    <property type="match status" value="1"/>
</dbReference>
<evidence type="ECO:0000259" key="17">
    <source>
        <dbReference type="Pfam" id="PF00905"/>
    </source>
</evidence>
<evidence type="ECO:0000256" key="9">
    <source>
        <dbReference type="ARBA" id="ARBA00022801"/>
    </source>
</evidence>
<dbReference type="InterPro" id="IPR001460">
    <property type="entry name" value="PCN-bd_Tpept"/>
</dbReference>
<protein>
    <submittedName>
        <fullName evidence="19">Penicillin-binding, 1A family protein</fullName>
    </submittedName>
</protein>
<evidence type="ECO:0000256" key="8">
    <source>
        <dbReference type="ARBA" id="ARBA00022679"/>
    </source>
</evidence>
<evidence type="ECO:0000256" key="4">
    <source>
        <dbReference type="ARBA" id="ARBA00022475"/>
    </source>
</evidence>
<feature type="domain" description="Penicillin-binding protein transpeptidase" evidence="17">
    <location>
        <begin position="329"/>
        <end position="573"/>
    </location>
</feature>
<sequence>METVLTEHLKKARRIFRILLVLGILAGALLLFAYISIFLYAKIAGPPPLNVSQTAVFYSANGKVLDEVHNGQKRYWVSLNQISPYVKDATLAVEDKRFYEHHGFDMHRIAGAVVADIKAMGKVQGASTITQQYARNLFLEHDKTWTRKLQEALYTIRLEMNYSKDQILEGYMNTIYYGHGAYGIEAAARLYFDKHAKNLTLSEASMLAGIPKGPSYYSPLIHQENAKKRQNIILSLMKEDGIITAKQATKALVTPLAFTKPAEKDPNKEDASYFMDAALAELKQDLGIDETMIYTNGLRVYTTLDEKMQRTAEEKMKDVISSSSDVQSAFVAMNPKNGQVKALIGGRDYEKSPFNRATQAIRQPGSTMKPFLYYAALKDGFTESTPMKSEETTFKLEDGVSTYTPSNYHNYYADAPITMAQAIALSDNIYAVKTHLFIGENRLIETAKTLGISSPLKKVPSLALGTSPVKVIDMVNAYGILANGGKEIRPTFIKRIETHDGEVVYQAPSEQKQVIDKRYAFLTTHLMTGMFNQKLNGYTTVTGKPISKYVSRPYAGKSGTTSTDSWMIGYSPQLVSGVWVGYDQGRTMDDVAEKGYAKKMWALFMEEALKGKKKEKFKAPSGLMSVNINPQNGKLASKSCPVQYKAYYLTGTQPKTYCTDHIDHAAKTKKKQHEAENKKFHWLPKWFD</sequence>
<evidence type="ECO:0000256" key="12">
    <source>
        <dbReference type="ARBA" id="ARBA00023136"/>
    </source>
</evidence>
<keyword evidence="11" id="KW-0573">Peptidoglycan synthesis</keyword>
<evidence type="ECO:0000256" key="3">
    <source>
        <dbReference type="ARBA" id="ARBA00007739"/>
    </source>
</evidence>
<dbReference type="SUPFAM" id="SSF53955">
    <property type="entry name" value="Lysozyme-like"/>
    <property type="match status" value="1"/>
</dbReference>
<dbReference type="PANTHER" id="PTHR32282">
    <property type="entry name" value="BINDING PROTEIN TRANSPEPTIDASE, PUTATIVE-RELATED"/>
    <property type="match status" value="1"/>
</dbReference>
<keyword evidence="6" id="KW-0645">Protease</keyword>
<evidence type="ECO:0000256" key="15">
    <source>
        <dbReference type="ARBA" id="ARBA00034000"/>
    </source>
</evidence>
<keyword evidence="5" id="KW-0121">Carboxypeptidase</keyword>
<gene>
    <name evidence="19" type="ORF">BG04_2187</name>
</gene>
<proteinExistence type="inferred from homology"/>
<reference evidence="19 20" key="1">
    <citation type="journal article" date="2015" name="Genome Announc.">
        <title>Complete genome sequences for 35 biothreat assay-relevant bacillus species.</title>
        <authorList>
            <person name="Johnson S.L."/>
            <person name="Daligault H.E."/>
            <person name="Davenport K.W."/>
            <person name="Jaissle J."/>
            <person name="Frey K.G."/>
            <person name="Ladner J.T."/>
            <person name="Broomall S.M."/>
            <person name="Bishop-Lilly K.A."/>
            <person name="Bruce D.C."/>
            <person name="Gibbons H.S."/>
            <person name="Coyne S.R."/>
            <person name="Lo C.C."/>
            <person name="Meincke L."/>
            <person name="Munk A.C."/>
            <person name="Koroleva G.I."/>
            <person name="Rosenzweig C.N."/>
            <person name="Palacios G.F."/>
            <person name="Redden C.L."/>
            <person name="Minogue T.D."/>
            <person name="Chain P.S."/>
        </authorList>
    </citation>
    <scope>NUCLEOTIDE SEQUENCE [LARGE SCALE GENOMIC DNA]</scope>
    <source>
        <strain evidence="20">ATCC 14581 / DSM 32 / JCM 2506 / NBRC 15308 / NCIMB 9376 / NCTC 10342 / NRRL B-14308 / VKM B-512</strain>
    </source>
</reference>
<dbReference type="AlphaFoldDB" id="A0A0B6AJY2"/>
<evidence type="ECO:0000313" key="20">
    <source>
        <dbReference type="Proteomes" id="UP000031829"/>
    </source>
</evidence>
<dbReference type="GO" id="GO:0009252">
    <property type="term" value="P:peptidoglycan biosynthetic process"/>
    <property type="evidence" value="ECO:0007669"/>
    <property type="project" value="UniProtKB-KW"/>
</dbReference>
<dbReference type="GO" id="GO:0008955">
    <property type="term" value="F:peptidoglycan glycosyltransferase activity"/>
    <property type="evidence" value="ECO:0007669"/>
    <property type="project" value="UniProtKB-EC"/>
</dbReference>
<comment type="subcellular location">
    <subcellularLocation>
        <location evidence="1">Cell membrane</location>
    </subcellularLocation>
</comment>
<dbReference type="GO" id="GO:0009002">
    <property type="term" value="F:serine-type D-Ala-D-Ala carboxypeptidase activity"/>
    <property type="evidence" value="ECO:0007669"/>
    <property type="project" value="UniProtKB-EC"/>
</dbReference>
<dbReference type="HOGENOM" id="CLU_006354_2_7_9"/>
<evidence type="ECO:0000256" key="16">
    <source>
        <dbReference type="ARBA" id="ARBA00049902"/>
    </source>
</evidence>
<dbReference type="InterPro" id="IPR023346">
    <property type="entry name" value="Lysozyme-like_dom_sf"/>
</dbReference>
<evidence type="ECO:0000259" key="18">
    <source>
        <dbReference type="Pfam" id="PF00912"/>
    </source>
</evidence>
<keyword evidence="14" id="KW-0961">Cell wall biogenesis/degradation</keyword>